<name>A0A7J9P3M5_METMI</name>
<protein>
    <submittedName>
        <fullName evidence="1">Uncharacterized protein</fullName>
    </submittedName>
</protein>
<dbReference type="Proteomes" id="UP000522365">
    <property type="component" value="Unassembled WGS sequence"/>
</dbReference>
<comment type="caution">
    <text evidence="1">The sequence shown here is derived from an EMBL/GenBank/DDBJ whole genome shotgun (WGS) entry which is preliminary data.</text>
</comment>
<reference evidence="1 2" key="1">
    <citation type="submission" date="2020-07" db="EMBL/GenBank/DDBJ databases">
        <title>Genomic Encyclopedia of Type Strains, Phase IV (KMG-V): Genome sequencing to study the core and pangenomes of soil and plant-associated prokaryotes.</title>
        <authorList>
            <person name="Whitman W."/>
        </authorList>
    </citation>
    <scope>NUCLEOTIDE SEQUENCE [LARGE SCALE GENOMIC DNA]</scope>
    <source>
        <strain evidence="1 2">S1</strain>
    </source>
</reference>
<sequence>MSDGLIRLSPSSSETNEVYPQSYIKPDVTFTSEFLFGVIAGNLEIPYKILDLVEKVEFSFVELFTEKYKIECRTERSWNEEWKIALIELYSTKEWDIEDKFEFLDNSFLEIGEKLNNNLEYISLDVKEE</sequence>
<dbReference type="RefSeq" id="WP_181503905.1">
    <property type="nucleotide sequence ID" value="NZ_JACDUK010000001.1"/>
</dbReference>
<gene>
    <name evidence="1" type="ORF">HNP89_000603</name>
</gene>
<accession>A0A7J9P3M5</accession>
<evidence type="ECO:0000313" key="2">
    <source>
        <dbReference type="Proteomes" id="UP000522365"/>
    </source>
</evidence>
<organism evidence="1 2">
    <name type="scientific">Methanococcus maripaludis</name>
    <name type="common">Methanococcus deltae</name>
    <dbReference type="NCBI Taxonomy" id="39152"/>
    <lineage>
        <taxon>Archaea</taxon>
        <taxon>Methanobacteriati</taxon>
        <taxon>Methanobacteriota</taxon>
        <taxon>Methanomada group</taxon>
        <taxon>Methanococci</taxon>
        <taxon>Methanococcales</taxon>
        <taxon>Methanococcaceae</taxon>
        <taxon>Methanococcus</taxon>
    </lineage>
</organism>
<proteinExistence type="predicted"/>
<dbReference type="EMBL" id="JACDUK010000001">
    <property type="protein sequence ID" value="MBA2852666.1"/>
    <property type="molecule type" value="Genomic_DNA"/>
</dbReference>
<evidence type="ECO:0000313" key="1">
    <source>
        <dbReference type="EMBL" id="MBA2852666.1"/>
    </source>
</evidence>
<dbReference type="AlphaFoldDB" id="A0A7J9P3M5"/>